<feature type="domain" description="DUF402" evidence="1">
    <location>
        <begin position="48"/>
        <end position="150"/>
    </location>
</feature>
<dbReference type="HOGENOM" id="CLU_103760_0_0_0"/>
<dbReference type="SUPFAM" id="SSF159234">
    <property type="entry name" value="FomD-like"/>
    <property type="match status" value="1"/>
</dbReference>
<keyword evidence="3" id="KW-1185">Reference proteome</keyword>
<accession>E8UAR2</accession>
<gene>
    <name evidence="2" type="ordered locus">Deima_2516</name>
</gene>
<dbReference type="eggNOG" id="COG2306">
    <property type="taxonomic scope" value="Bacteria"/>
</dbReference>
<proteinExistence type="predicted"/>
<sequence length="175" mass="19290">MHPVRVETLDLAALTHTLEGGAWAQPSTFPLAWAQRTPYGLHVGRAFLQHPTITFMERHVLLEFGLLVSRFSGLPGIPHSQYYVDVASVVPGERAWVTRDLYLDLIVRAEGTPVLHDTDEYLQAVEAGHLSRAEAAGALTAFHRAVNGVMRFGELERWLAAEGVQLTWRGAPATA</sequence>
<dbReference type="KEGG" id="dmr:Deima_2516"/>
<reference evidence="3" key="2">
    <citation type="submission" date="2011-01" db="EMBL/GenBank/DDBJ databases">
        <title>The complete genome of Deinococcus maricopensis DSM 21211.</title>
        <authorList>
            <consortium name="US DOE Joint Genome Institute (JGI-PGF)"/>
            <person name="Lucas S."/>
            <person name="Copeland A."/>
            <person name="Lapidus A."/>
            <person name="Goodwin L."/>
            <person name="Pitluck S."/>
            <person name="Kyrpides N."/>
            <person name="Mavromatis K."/>
            <person name="Pagani I."/>
            <person name="Ivanova N."/>
            <person name="Ovchinnikova G."/>
            <person name="Zeytun A."/>
            <person name="Detter J.C."/>
            <person name="Han C."/>
            <person name="Land M."/>
            <person name="Hauser L."/>
            <person name="Markowitz V."/>
            <person name="Cheng J.-F."/>
            <person name="Hugenholtz P."/>
            <person name="Woyke T."/>
            <person name="Wu D."/>
            <person name="Pukall R."/>
            <person name="Gehrich-Schroeter G."/>
            <person name="Brambilla E."/>
            <person name="Klenk H.-P."/>
            <person name="Eisen J.A."/>
        </authorList>
    </citation>
    <scope>NUCLEOTIDE SEQUENCE [LARGE SCALE GENOMIC DNA]</scope>
    <source>
        <strain evidence="3">DSM 21211 / LMG 22137 / NRRL B-23946 / LB-34</strain>
    </source>
</reference>
<dbReference type="InterPro" id="IPR007295">
    <property type="entry name" value="DUF402"/>
</dbReference>
<dbReference type="Proteomes" id="UP000008635">
    <property type="component" value="Chromosome"/>
</dbReference>
<dbReference type="Gene3D" id="2.40.380.10">
    <property type="entry name" value="FomD-like"/>
    <property type="match status" value="1"/>
</dbReference>
<dbReference type="STRING" id="709986.Deima_2516"/>
<evidence type="ECO:0000313" key="2">
    <source>
        <dbReference type="EMBL" id="ADV68151.1"/>
    </source>
</evidence>
<evidence type="ECO:0000259" key="1">
    <source>
        <dbReference type="Pfam" id="PF04167"/>
    </source>
</evidence>
<dbReference type="AlphaFoldDB" id="E8UAR2"/>
<dbReference type="OrthoDB" id="2866199at2"/>
<dbReference type="InterPro" id="IPR035930">
    <property type="entry name" value="FomD-like_sf"/>
</dbReference>
<dbReference type="Pfam" id="PF04167">
    <property type="entry name" value="DUF402"/>
    <property type="match status" value="1"/>
</dbReference>
<name>E8UAR2_DEIML</name>
<protein>
    <recommendedName>
        <fullName evidence="1">DUF402 domain-containing protein</fullName>
    </recommendedName>
</protein>
<evidence type="ECO:0000313" key="3">
    <source>
        <dbReference type="Proteomes" id="UP000008635"/>
    </source>
</evidence>
<dbReference type="RefSeq" id="WP_013557656.1">
    <property type="nucleotide sequence ID" value="NC_014958.1"/>
</dbReference>
<dbReference type="EMBL" id="CP002454">
    <property type="protein sequence ID" value="ADV68151.1"/>
    <property type="molecule type" value="Genomic_DNA"/>
</dbReference>
<reference evidence="2 3" key="1">
    <citation type="journal article" date="2011" name="Stand. Genomic Sci.">
        <title>Complete genome sequence of Deinococcus maricopensis type strain (LB-34).</title>
        <authorList>
            <person name="Pukall R."/>
            <person name="Zeytun A."/>
            <person name="Lucas S."/>
            <person name="Lapidus A."/>
            <person name="Hammon N."/>
            <person name="Deshpande S."/>
            <person name="Nolan M."/>
            <person name="Cheng J.F."/>
            <person name="Pitluck S."/>
            <person name="Liolios K."/>
            <person name="Pagani I."/>
            <person name="Mikhailova N."/>
            <person name="Ivanova N."/>
            <person name="Mavromatis K."/>
            <person name="Pati A."/>
            <person name="Tapia R."/>
            <person name="Han C."/>
            <person name="Goodwin L."/>
            <person name="Chen A."/>
            <person name="Palaniappan K."/>
            <person name="Land M."/>
            <person name="Hauser L."/>
            <person name="Chang Y.J."/>
            <person name="Jeffries C.D."/>
            <person name="Brambilla E.M."/>
            <person name="Rohde M."/>
            <person name="Goker M."/>
            <person name="Detter J.C."/>
            <person name="Woyke T."/>
            <person name="Bristow J."/>
            <person name="Eisen J.A."/>
            <person name="Markowitz V."/>
            <person name="Hugenholtz P."/>
            <person name="Kyrpides N.C."/>
            <person name="Klenk H.P."/>
        </authorList>
    </citation>
    <scope>NUCLEOTIDE SEQUENCE [LARGE SCALE GENOMIC DNA]</scope>
    <source>
        <strain evidence="3">DSM 21211 / LMG 22137 / NRRL B-23946 / LB-34</strain>
    </source>
</reference>
<organism evidence="2 3">
    <name type="scientific">Deinococcus maricopensis (strain DSM 21211 / LMG 22137 / NRRL B-23946 / LB-34)</name>
    <dbReference type="NCBI Taxonomy" id="709986"/>
    <lineage>
        <taxon>Bacteria</taxon>
        <taxon>Thermotogati</taxon>
        <taxon>Deinococcota</taxon>
        <taxon>Deinococci</taxon>
        <taxon>Deinococcales</taxon>
        <taxon>Deinococcaceae</taxon>
        <taxon>Deinococcus</taxon>
    </lineage>
</organism>